<evidence type="ECO:0000256" key="1">
    <source>
        <dbReference type="SAM" id="MobiDB-lite"/>
    </source>
</evidence>
<name>A0ABP7VFG6_9ACTN</name>
<evidence type="ECO:0000313" key="3">
    <source>
        <dbReference type="Proteomes" id="UP001500683"/>
    </source>
</evidence>
<accession>A0ABP7VFG6</accession>
<organism evidence="2 3">
    <name type="scientific">Actinomadura miaoliensis</name>
    <dbReference type="NCBI Taxonomy" id="430685"/>
    <lineage>
        <taxon>Bacteria</taxon>
        <taxon>Bacillati</taxon>
        <taxon>Actinomycetota</taxon>
        <taxon>Actinomycetes</taxon>
        <taxon>Streptosporangiales</taxon>
        <taxon>Thermomonosporaceae</taxon>
        <taxon>Actinomadura</taxon>
    </lineage>
</organism>
<sequence length="134" mass="14290">MPGRALCAIRTPIHPPQATAASTQHSSHRTDAAPARTQLLPLADNGPALPDVYTSAHSLDADVYPPRDIRGMGAAVRLGRDSSLGEKGDDPMGKHAKKEECNACNGAKGQWVTDNGHEKRRWEPCVVCNGTGEQ</sequence>
<gene>
    <name evidence="2" type="ORF">GCM10022214_20700</name>
</gene>
<dbReference type="EMBL" id="BAAAZG010000010">
    <property type="protein sequence ID" value="GAA4066234.1"/>
    <property type="molecule type" value="Genomic_DNA"/>
</dbReference>
<keyword evidence="3" id="KW-1185">Reference proteome</keyword>
<protein>
    <submittedName>
        <fullName evidence="2">Uncharacterized protein</fullName>
    </submittedName>
</protein>
<feature type="region of interest" description="Disordered" evidence="1">
    <location>
        <begin position="1"/>
        <end position="32"/>
    </location>
</feature>
<reference evidence="3" key="1">
    <citation type="journal article" date="2019" name="Int. J. Syst. Evol. Microbiol.">
        <title>The Global Catalogue of Microorganisms (GCM) 10K type strain sequencing project: providing services to taxonomists for standard genome sequencing and annotation.</title>
        <authorList>
            <consortium name="The Broad Institute Genomics Platform"/>
            <consortium name="The Broad Institute Genome Sequencing Center for Infectious Disease"/>
            <person name="Wu L."/>
            <person name="Ma J."/>
        </authorList>
    </citation>
    <scope>NUCLEOTIDE SEQUENCE [LARGE SCALE GENOMIC DNA]</scope>
    <source>
        <strain evidence="3">JCM 16702</strain>
    </source>
</reference>
<proteinExistence type="predicted"/>
<comment type="caution">
    <text evidence="2">The sequence shown here is derived from an EMBL/GenBank/DDBJ whole genome shotgun (WGS) entry which is preliminary data.</text>
</comment>
<dbReference type="Proteomes" id="UP001500683">
    <property type="component" value="Unassembled WGS sequence"/>
</dbReference>
<evidence type="ECO:0000313" key="2">
    <source>
        <dbReference type="EMBL" id="GAA4066234.1"/>
    </source>
</evidence>